<dbReference type="AlphaFoldDB" id="A0A450XXS9"/>
<organism evidence="2">
    <name type="scientific">Candidatus Kentrum sp. LPFa</name>
    <dbReference type="NCBI Taxonomy" id="2126335"/>
    <lineage>
        <taxon>Bacteria</taxon>
        <taxon>Pseudomonadati</taxon>
        <taxon>Pseudomonadota</taxon>
        <taxon>Gammaproteobacteria</taxon>
        <taxon>Candidatus Kentrum</taxon>
    </lineage>
</organism>
<evidence type="ECO:0000313" key="2">
    <source>
        <dbReference type="EMBL" id="VFK34124.1"/>
    </source>
</evidence>
<sequence length="315" mass="36129">MDLAGGVAEMTMDLYRYRWLDGLPHGRAGGFVARGLISTQKARRADVHDRVEIPFYGPNGATRQKTLGFRLMIAAPVEVEGVDLKSLETRIDKITTPGDTDRGAAKEGLDTLIRAVKAGEVRRGDLERGLENIKTRLTQSSARLWEKEIESLRRRLVGLVLLAMNIDRQGRHAMAILSRYHANRTRISKRKDLSKAEKKAFIEKLKPTFEKYLDLAQGQEEELDTAFQFYLGEISELARSDIQDKDFIAALGEVRGRLGKTRLSRAENFFATIEEHIRQAHRTRGVIGKKWRTEWLYRLDSKRVRRDEVLDRERK</sequence>
<dbReference type="EMBL" id="CAADFP010000245">
    <property type="protein sequence ID" value="VFK34124.1"/>
    <property type="molecule type" value="Genomic_DNA"/>
</dbReference>
<dbReference type="EMBL" id="CAADFM010000242">
    <property type="protein sequence ID" value="VFK19922.1"/>
    <property type="molecule type" value="Genomic_DNA"/>
</dbReference>
<accession>A0A450XXS9</accession>
<proteinExistence type="predicted"/>
<protein>
    <submittedName>
        <fullName evidence="2">Uncharacterized protein</fullName>
    </submittedName>
</protein>
<name>A0A450XXS9_9GAMM</name>
<reference evidence="2" key="1">
    <citation type="submission" date="2019-02" db="EMBL/GenBank/DDBJ databases">
        <authorList>
            <person name="Gruber-Vodicka R. H."/>
            <person name="Seah K. B. B."/>
        </authorList>
    </citation>
    <scope>NUCLEOTIDE SEQUENCE</scope>
    <source>
        <strain evidence="1">BECK_S312</strain>
        <strain evidence="2">BECK_S426</strain>
    </source>
</reference>
<evidence type="ECO:0000313" key="1">
    <source>
        <dbReference type="EMBL" id="VFK19922.1"/>
    </source>
</evidence>
<gene>
    <name evidence="1" type="ORF">BECKLPF1236A_GA0070988_102423</name>
    <name evidence="2" type="ORF">BECKLPF1236C_GA0070990_102453</name>
</gene>